<keyword evidence="3" id="KW-1185">Reference proteome</keyword>
<feature type="region of interest" description="Disordered" evidence="1">
    <location>
        <begin position="257"/>
        <end position="293"/>
    </location>
</feature>
<evidence type="ECO:0000313" key="3">
    <source>
        <dbReference type="Proteomes" id="UP000030693"/>
    </source>
</evidence>
<organism evidence="2">
    <name type="scientific">Fonticula alba</name>
    <name type="common">Slime mold</name>
    <dbReference type="NCBI Taxonomy" id="691883"/>
    <lineage>
        <taxon>Eukaryota</taxon>
        <taxon>Rotosphaerida</taxon>
        <taxon>Fonticulaceae</taxon>
        <taxon>Fonticula</taxon>
    </lineage>
</organism>
<accession>A0A058ZF27</accession>
<dbReference type="RefSeq" id="XP_009492257.1">
    <property type="nucleotide sequence ID" value="XM_009493982.1"/>
</dbReference>
<evidence type="ECO:0000256" key="1">
    <source>
        <dbReference type="SAM" id="MobiDB-lite"/>
    </source>
</evidence>
<sequence length="1321" mass="148570">MLRAGTLLFRHRHQAASVVSRALATSSLTNDEPFPRPPPSAAEELNLLNVPPSVPSEVLARILPEEQQPVNLFLKAWSVAPEKVAAELSASTGLDSSSPLSFNRVLMEAILDHLRLPSPYTSAEHMARAVRDGERELELFRIASQTSAEHRQHGDGSVMSEPEVLIRLHNSHVHTLDMAKYREVYTVAYQAQRTAVRQTIFNCMYLSLSDPMPNVALSSRYQRDPTVDPALPGDMVLPFHMLMERFGNKAALESLFADESSSGSPSEAPDSESLDAHASESGTGEPATNADGEELASPAEVRQVLANANNMVVEHVARDLFQKLADQGVHMFSPRQAKAFHAATGGFISDMTLEEITTALENILQDPAQRADLLRPSPDAPADPLRIYDFLDLLASQDFMAGAVAGVDGGVDVGNSPTGIPFVQHNPHVLTPISLDPEPTVGQYLRCRQQAEDLAKTVMELMASGLPLDAIHTSVLYLLVASQRYGLLSKPDNLDQLHAVSPETRMSSIPGVSTSFEFNNFIRAFVLESNRHLSTTASPTSSILHGRTSAVSASAPGSSIPQPPTVEEMFSLSREIKQQAAERPMTRAEVSAAMDIMLKRYMHPEAGLFYEKMPAQQPEFIQQITKTQFFKDIISDPKRLEAILREASAVQKDLGFQPSDTYLTTEEQAKLRHLRGGLEISEQAPEQHRQMMEAGQRSAVRHPFRFVPSWDTTIGFGVAGAEDFAFAPSHDMQFASDMTAQLYRTDEYTASDLRTSVAEFRRLSEADRAVSSEYNLSGYRAQTRLSAYGQRVRRYLREQGLDEEADWDLVRKVPRRDGRGFFLARRHRKPVELLNLIHLGELREGTISRVEAERMVKFLTTQRQIARQLDGVSDLAAYIQQLPANLRATASQRFDNFGRISQILGAKSLQEADHMLLGHAFAFTVLGRRLQDAEMRKLTETPAQREARTKQEFIKTKETEYNQYKKYQVINFLDDSFYTDMFNNFHPEHLHPDSDFIPAIQYHAYDLPSFTQINWAAFLKTDFKRPINDPFNDQHHHDPKLMMKPLSVRRALADHLPKDVKLTKVQKWYLRVVYRTLKDNPYWSDAHKQEFLEELIKGYVATARKVSQAGVGTDGPMASFDEDEYQDDFSEVYASGRAAAATTTELGRETAKWREYGLTYFPPKAPGLEPRFPVHPISFSKLSKDAPAELKDLGSRNLRPYKYLLENDFSKSLVDRDELLYYHRIFSADRVPRPARNPGPSGRRGKLDFSNGFNFHYNQETMLDRVDEAFENADLDYVTHRQLARSIATRQPLDKSSITYHASTDVDDPVFVNPAKIQDDE</sequence>
<feature type="compositionally biased region" description="Low complexity" evidence="1">
    <location>
        <begin position="257"/>
        <end position="268"/>
    </location>
</feature>
<reference evidence="2" key="1">
    <citation type="submission" date="2013-04" db="EMBL/GenBank/DDBJ databases">
        <title>The Genome Sequence of Fonticula alba ATCC 38817.</title>
        <authorList>
            <consortium name="The Broad Institute Genomics Platform"/>
            <person name="Russ C."/>
            <person name="Cuomo C."/>
            <person name="Burger G."/>
            <person name="Gray M.W."/>
            <person name="Holland P.W.H."/>
            <person name="King N."/>
            <person name="Lang F.B.F."/>
            <person name="Roger A.J."/>
            <person name="Ruiz-Trillo I."/>
            <person name="Brown M."/>
            <person name="Walker B."/>
            <person name="Young S."/>
            <person name="Zeng Q."/>
            <person name="Gargeya S."/>
            <person name="Fitzgerald M."/>
            <person name="Haas B."/>
            <person name="Abouelleil A."/>
            <person name="Allen A.W."/>
            <person name="Alvarado L."/>
            <person name="Arachchi H.M."/>
            <person name="Berlin A.M."/>
            <person name="Chapman S.B."/>
            <person name="Gainer-Dewar J."/>
            <person name="Goldberg J."/>
            <person name="Griggs A."/>
            <person name="Gujja S."/>
            <person name="Hansen M."/>
            <person name="Howarth C."/>
            <person name="Imamovic A."/>
            <person name="Ireland A."/>
            <person name="Larimer J."/>
            <person name="McCowan C."/>
            <person name="Murphy C."/>
            <person name="Pearson M."/>
            <person name="Poon T.W."/>
            <person name="Priest M."/>
            <person name="Roberts A."/>
            <person name="Saif S."/>
            <person name="Shea T."/>
            <person name="Sisk P."/>
            <person name="Sykes S."/>
            <person name="Wortman J."/>
            <person name="Nusbaum C."/>
            <person name="Birren B."/>
        </authorList>
    </citation>
    <scope>NUCLEOTIDE SEQUENCE [LARGE SCALE GENOMIC DNA]</scope>
    <source>
        <strain evidence="2">ATCC 38817</strain>
    </source>
</reference>
<proteinExistence type="predicted"/>
<dbReference type="Proteomes" id="UP000030693">
    <property type="component" value="Unassembled WGS sequence"/>
</dbReference>
<gene>
    <name evidence="2" type="ORF">H696_00147</name>
</gene>
<name>A0A058ZF27_FONAL</name>
<dbReference type="GeneID" id="20524872"/>
<protein>
    <submittedName>
        <fullName evidence="2">Uncharacterized protein</fullName>
    </submittedName>
</protein>
<dbReference type="EMBL" id="KB932201">
    <property type="protein sequence ID" value="KCV72556.1"/>
    <property type="molecule type" value="Genomic_DNA"/>
</dbReference>
<evidence type="ECO:0000313" key="2">
    <source>
        <dbReference type="EMBL" id="KCV72556.1"/>
    </source>
</evidence>